<name>A0A0N8H607_9HYPO</name>
<dbReference type="Proteomes" id="UP000050424">
    <property type="component" value="Unassembled WGS sequence"/>
</dbReference>
<dbReference type="OrthoDB" id="5132222at2759"/>
<evidence type="ECO:0000313" key="1">
    <source>
        <dbReference type="EMBL" id="KPM37644.1"/>
    </source>
</evidence>
<gene>
    <name evidence="1" type="ORF">AK830_g8934</name>
</gene>
<sequence length="202" mass="22689">MASTTVLRGFRISIAAFDKFLVANNLYETFGVPPFYKDHPDKDPMSVLLCNKVTEAGGVADKNNFRVIIPLLEGGDRSTVAYVTYGWVPVFAHRQLRLDEGQDLPKSIPLGFEELRKEILSYSSDDIPMDDRIVDEGQMGLYVVNTYGIRGNYIPKESYEHAKASSRSKTSVSQVLTSKHLSLTVVVFTLVSPTLRPMRRRI</sequence>
<dbReference type="STRING" id="78410.A0A0N8H607"/>
<dbReference type="EMBL" id="LKCW01000159">
    <property type="protein sequence ID" value="KPM37644.1"/>
    <property type="molecule type" value="Genomic_DNA"/>
</dbReference>
<keyword evidence="2" id="KW-1185">Reference proteome</keyword>
<reference evidence="1 2" key="1">
    <citation type="submission" date="2015-09" db="EMBL/GenBank/DDBJ databases">
        <title>Draft genome of a European isolate of the apple canker pathogen Neonectria ditissima.</title>
        <authorList>
            <person name="Gomez-Cortecero A."/>
            <person name="Harrison R.J."/>
            <person name="Armitage A.D."/>
        </authorList>
    </citation>
    <scope>NUCLEOTIDE SEQUENCE [LARGE SCALE GENOMIC DNA]</scope>
    <source>
        <strain evidence="1 2">R09/05</strain>
    </source>
</reference>
<protein>
    <submittedName>
        <fullName evidence="1">Uncharacterized protein</fullName>
    </submittedName>
</protein>
<organism evidence="1 2">
    <name type="scientific">Neonectria ditissima</name>
    <dbReference type="NCBI Taxonomy" id="78410"/>
    <lineage>
        <taxon>Eukaryota</taxon>
        <taxon>Fungi</taxon>
        <taxon>Dikarya</taxon>
        <taxon>Ascomycota</taxon>
        <taxon>Pezizomycotina</taxon>
        <taxon>Sordariomycetes</taxon>
        <taxon>Hypocreomycetidae</taxon>
        <taxon>Hypocreales</taxon>
        <taxon>Nectriaceae</taxon>
        <taxon>Neonectria</taxon>
    </lineage>
</organism>
<accession>A0A0N8H607</accession>
<evidence type="ECO:0000313" key="2">
    <source>
        <dbReference type="Proteomes" id="UP000050424"/>
    </source>
</evidence>
<comment type="caution">
    <text evidence="1">The sequence shown here is derived from an EMBL/GenBank/DDBJ whole genome shotgun (WGS) entry which is preliminary data.</text>
</comment>
<proteinExistence type="predicted"/>
<dbReference type="AlphaFoldDB" id="A0A0N8H607"/>